<protein>
    <recommendedName>
        <fullName evidence="2">KY-like immunoglobulin-like domain-containing protein</fullName>
    </recommendedName>
</protein>
<dbReference type="SUPFAM" id="SSF54001">
    <property type="entry name" value="Cysteine proteinases"/>
    <property type="match status" value="1"/>
</dbReference>
<dbReference type="PANTHER" id="PTHR47020:SF1">
    <property type="entry name" value="HILLARIN"/>
    <property type="match status" value="1"/>
</dbReference>
<feature type="compositionally biased region" description="Polar residues" evidence="1">
    <location>
        <begin position="1657"/>
        <end position="1671"/>
    </location>
</feature>
<dbReference type="InterPro" id="IPR053041">
    <property type="entry name" value="Transglut-like_Superfamily_Mod"/>
</dbReference>
<dbReference type="Pfam" id="PF23265">
    <property type="entry name" value="Ig-like_KY"/>
    <property type="match status" value="4"/>
</dbReference>
<feature type="compositionally biased region" description="Basic and acidic residues" evidence="1">
    <location>
        <begin position="1612"/>
        <end position="1625"/>
    </location>
</feature>
<feature type="compositionally biased region" description="Polar residues" evidence="1">
    <location>
        <begin position="56"/>
        <end position="68"/>
    </location>
</feature>
<feature type="region of interest" description="Disordered" evidence="1">
    <location>
        <begin position="1594"/>
        <end position="1628"/>
    </location>
</feature>
<feature type="region of interest" description="Disordered" evidence="1">
    <location>
        <begin position="792"/>
        <end position="817"/>
    </location>
</feature>
<evidence type="ECO:0000313" key="3">
    <source>
        <dbReference type="EMBL" id="CAG2212046.1"/>
    </source>
</evidence>
<reference evidence="3" key="1">
    <citation type="submission" date="2021-03" db="EMBL/GenBank/DDBJ databases">
        <authorList>
            <person name="Bekaert M."/>
        </authorList>
    </citation>
    <scope>NUCLEOTIDE SEQUENCE</scope>
</reference>
<evidence type="ECO:0000259" key="2">
    <source>
        <dbReference type="Pfam" id="PF23265"/>
    </source>
</evidence>
<dbReference type="InterPro" id="IPR056564">
    <property type="entry name" value="Ig-like_KY"/>
</dbReference>
<keyword evidence="4" id="KW-1185">Reference proteome</keyword>
<accession>A0A8S3S0C5</accession>
<feature type="domain" description="KY-like immunoglobulin-like" evidence="2">
    <location>
        <begin position="1472"/>
        <end position="1571"/>
    </location>
</feature>
<evidence type="ECO:0000256" key="1">
    <source>
        <dbReference type="SAM" id="MobiDB-lite"/>
    </source>
</evidence>
<dbReference type="EMBL" id="CAJPWZ010001285">
    <property type="protein sequence ID" value="CAG2212046.1"/>
    <property type="molecule type" value="Genomic_DNA"/>
</dbReference>
<proteinExistence type="predicted"/>
<dbReference type="OrthoDB" id="6083203at2759"/>
<evidence type="ECO:0000313" key="4">
    <source>
        <dbReference type="Proteomes" id="UP000683360"/>
    </source>
</evidence>
<comment type="caution">
    <text evidence="3">The sequence shown here is derived from an EMBL/GenBank/DDBJ whole genome shotgun (WGS) entry which is preliminary data.</text>
</comment>
<name>A0A8S3S0C5_MYTED</name>
<feature type="region of interest" description="Disordered" evidence="1">
    <location>
        <begin position="34"/>
        <end position="90"/>
    </location>
</feature>
<feature type="compositionally biased region" description="Basic and acidic residues" evidence="1">
    <location>
        <begin position="1594"/>
        <end position="1603"/>
    </location>
</feature>
<gene>
    <name evidence="3" type="ORF">MEDL_26033</name>
</gene>
<dbReference type="PANTHER" id="PTHR47020">
    <property type="entry name" value="HILLARIN"/>
    <property type="match status" value="1"/>
</dbReference>
<organism evidence="3 4">
    <name type="scientific">Mytilus edulis</name>
    <name type="common">Blue mussel</name>
    <dbReference type="NCBI Taxonomy" id="6550"/>
    <lineage>
        <taxon>Eukaryota</taxon>
        <taxon>Metazoa</taxon>
        <taxon>Spiralia</taxon>
        <taxon>Lophotrochozoa</taxon>
        <taxon>Mollusca</taxon>
        <taxon>Bivalvia</taxon>
        <taxon>Autobranchia</taxon>
        <taxon>Pteriomorphia</taxon>
        <taxon>Mytilida</taxon>
        <taxon>Mytiloidea</taxon>
        <taxon>Mytilidae</taxon>
        <taxon>Mytilinae</taxon>
        <taxon>Mytilus</taxon>
    </lineage>
</organism>
<feature type="domain" description="KY-like immunoglobulin-like" evidence="2">
    <location>
        <begin position="546"/>
        <end position="643"/>
    </location>
</feature>
<feature type="domain" description="KY-like immunoglobulin-like" evidence="2">
    <location>
        <begin position="1316"/>
        <end position="1441"/>
    </location>
</feature>
<feature type="compositionally biased region" description="Acidic residues" evidence="1">
    <location>
        <begin position="793"/>
        <end position="815"/>
    </location>
</feature>
<feature type="region of interest" description="Disordered" evidence="1">
    <location>
        <begin position="1656"/>
        <end position="1675"/>
    </location>
</feature>
<dbReference type="Proteomes" id="UP000683360">
    <property type="component" value="Unassembled WGS sequence"/>
</dbReference>
<feature type="domain" description="KY-like immunoglobulin-like" evidence="2">
    <location>
        <begin position="271"/>
        <end position="405"/>
    </location>
</feature>
<sequence length="2208" mass="252568">MGSNLSSVPESNHNRESFAANYQRGKRLLSESQVNGGLRHMPSRRGTFPNADSAGKLSSTGDTTTDSPRTLPARRGTLTTNDQPRPLPPKLKKKEFLKNINFADIDYIVSEAPLDLLTKSMWDVVEYLVITPDGKQIGDLLKIRAIFRWMTSYDVLADIPCVIINGITKGELYKVGCDIKCDELYSQWNAVYVKGQWQFVDVFWASTCVLGRNIDNTINISSDGKISREGDIDEIVKYHEFYFFSDPNELIYTHFPDEEFWQLLPVPVNFSKFEKSPYLREYFHMYEMSIVERSCISNKLTAEKETINISFALPPKRSSNYIFKVMLTQQRTQIQTNKPVDILLERFVSVIHTQDKVIFKVRLPFYGKYQFDVYGCDFTKSNNFSLVCSYMIDCIDPKEPCLPFPDFPEIGFGNNPHAEKLDIYAISPKSPFVRTGNGVVEFIIHIDAKLEISHMLKSLLIGSGTLSRHVVARREKDKYIANIKLPREGEYAVKFYIGQTEDNITQNVPADLLNFVIKFKGEERPCNLPYPNITEGQLGAKLDAMSLGVRCLSKTGDSLKAPDGRASFRFLADESVELLCELSCCKRDGNSRVSVETEVNNGVWKFDVDMPIPAEYSMNVFAFKKNDHSRLHQIHSFFIHSEGNIVRRVRFSDDSIVENIISDTIITAKPDVVIPIPSPTQYEALFTTVRKTDEKIYENENEIKVKTSKDSIEIHLNDYGEYVLEVFTHDKYENAICTSGRFYIHFKKDEDIFEGDFQELVNTLKPVDEIEPVEEPIPDRKDSVFEQSQFEEVCSEDSDSDNAEVNEEQEMDGNESDTAISFDEDITSVVFTEDGTKSVAMTEDTDFQEEMDEMEEIAKEQFKQVKEKSIKKTMAKALKSKDLKQMKTQLKRFKQFDLDPEDKMVAYVQKVVKELTVKEKMSEACRRRNPKTIKKYINEAKEANFDHRLDMQIQLSTKILDRVTKVEKLMKPLLKMNQNMLTEMKKYMTPPESVHQILKATCILLGDDPKKLQTWKDCQGLLFKTGKENIMRRVSQFDFNSTSPAMINKINSILKPYNLVQIRDASIGAAAFYLWLADVFHHDRGTYRSEEVPPPVPTTMSKQQLLQNKDFTNIDHKALNVSPDLLMETFWDIVEHIIVKKSFEYIDEVLRVRAIFRWMTSFDTESIEIDMLPPEQSPIDYLMNIQQDFGDHCHLFYALCQIANIPCVIINGMTKNMLYVIGDEPDRELLESRWNAVFIKGQWRLIDPYWSYSCIDEGDYDDKISVDAKGKIKRADAGKPNRPVNEFYFLTDPKEFINTHFPDDPEWQLQENRWTLKQWQNSPYVREHFFVMGMKTNTQSDACMLMAKNSPISMDFTLPEGKSHQYRFSHNLVLIKSEHSSEGKSLRHFVMFEHSRNKLCYTVRVPFPGTYRLDIYGKDIVTDKLYNLLCSYGIKCLRTAEIKVDEYPDCPRLGWGSNAYMLQEGVTPIPCESIIETVRGEVEILVPTKSLHFINHQLKCKAMSDAELSRFTTGRFEKGKYIILVKVPFDGEFALKIFGKLKYEPEDSVLKNILTFLINGKTLKDKVQPLPAILGDHLGVQESSTDIDVTVPSVHERGIDTNKGHLNSNVGEQKKKENGQNDKGRANQVDGAIDTNTIAMVAAKFRNTEGVGVNGKYQKNVTGENQNNMSNEKTDKEFVSEDEIESGQIVANEGIAKLKFKTGSGVKLYQELCSTDDKSSKMMTCQKCIDGDGNWIFELDMPIAGLYSFNLIGKNPEHKIKPIYSCLVKSSGHPFPSMLKETSQSKHTPIKHETIVTQEPVITIPAITDIREISTSLRSSNVPPNQLSKVARVVKQENELAVHLKLPGEFTLDIFKTHSEEGLTTIARYYIVRKFNPAIDQNDWESMDVNALFDDDEEDDSNNLYNRPVTEDSEVRVKATKGTLTKNIEKAISQKDLDKLITCMKVYDVTRPSTTDPLSLEANQMIMFLQAQKYLDKACQSRKESMLEDAVEQAKKSGLNQPLNSKIVVATRILSRIYKIDKISKIVSKIDQRSLAELKMYQTPPNVVHQTLVAASLLLGYGLEEVKDWRTCKSLLFKSGKGQPKKRMEQFDYRSVSNTILNAVKTILEPYKAWQVRDVSKGAATVFLWVVIRHIFLFTIMLTFTVLSKESLVLWNINKGNVERCMSGKSVISKRVAPRKAMLPEYSTETNGTIIFESEEWDDSDDGW</sequence>
<dbReference type="Gene3D" id="1.20.920.20">
    <property type="match status" value="2"/>
</dbReference>
<dbReference type="InterPro" id="IPR038765">
    <property type="entry name" value="Papain-like_cys_pep_sf"/>
</dbReference>